<dbReference type="Gene3D" id="3.80.20.20">
    <property type="entry name" value="Receptor L-domain"/>
    <property type="match status" value="1"/>
</dbReference>
<dbReference type="Proteomes" id="UP000015101">
    <property type="component" value="Unassembled WGS sequence"/>
</dbReference>
<dbReference type="CTD" id="20196328"/>
<reference evidence="5" key="1">
    <citation type="submission" date="2012-12" db="EMBL/GenBank/DDBJ databases">
        <authorList>
            <person name="Hellsten U."/>
            <person name="Grimwood J."/>
            <person name="Chapman J.A."/>
            <person name="Shapiro H."/>
            <person name="Aerts A."/>
            <person name="Otillar R.P."/>
            <person name="Terry A.Y."/>
            <person name="Boore J.L."/>
            <person name="Simakov O."/>
            <person name="Marletaz F."/>
            <person name="Cho S.-J."/>
            <person name="Edsinger-Gonzales E."/>
            <person name="Havlak P."/>
            <person name="Kuo D.-H."/>
            <person name="Larsson T."/>
            <person name="Lv J."/>
            <person name="Arendt D."/>
            <person name="Savage R."/>
            <person name="Osoegawa K."/>
            <person name="de Jong P."/>
            <person name="Lindberg D.R."/>
            <person name="Seaver E.C."/>
            <person name="Weisblat D.A."/>
            <person name="Putnam N.H."/>
            <person name="Grigoriev I.V."/>
            <person name="Rokhsar D.S."/>
        </authorList>
    </citation>
    <scope>NUCLEOTIDE SEQUENCE</scope>
</reference>
<dbReference type="GeneID" id="20196328"/>
<feature type="domain" description="Receptor L-domain" evidence="2">
    <location>
        <begin position="4"/>
        <end position="119"/>
    </location>
</feature>
<dbReference type="RefSeq" id="XP_009019538.1">
    <property type="nucleotide sequence ID" value="XM_009021290.1"/>
</dbReference>
<dbReference type="OrthoDB" id="5809444at2759"/>
<dbReference type="Pfam" id="PF01030">
    <property type="entry name" value="Recep_L_domain"/>
    <property type="match status" value="1"/>
</dbReference>
<organism evidence="4 5">
    <name type="scientific">Helobdella robusta</name>
    <name type="common">Californian leech</name>
    <dbReference type="NCBI Taxonomy" id="6412"/>
    <lineage>
        <taxon>Eukaryota</taxon>
        <taxon>Metazoa</taxon>
        <taxon>Spiralia</taxon>
        <taxon>Lophotrochozoa</taxon>
        <taxon>Annelida</taxon>
        <taxon>Clitellata</taxon>
        <taxon>Hirudinea</taxon>
        <taxon>Rhynchobdellida</taxon>
        <taxon>Glossiphoniidae</taxon>
        <taxon>Helobdella</taxon>
    </lineage>
</organism>
<name>T1EIC8_HELRO</name>
<keyword evidence="1" id="KW-1133">Transmembrane helix</keyword>
<evidence type="ECO:0000256" key="1">
    <source>
        <dbReference type="SAM" id="Phobius"/>
    </source>
</evidence>
<dbReference type="KEGG" id="hro:HELRODRAFT_136214"/>
<keyword evidence="1" id="KW-0472">Membrane</keyword>
<dbReference type="eggNOG" id="KOG4258">
    <property type="taxonomic scope" value="Eukaryota"/>
</dbReference>
<reference evidence="4" key="3">
    <citation type="submission" date="2015-06" db="UniProtKB">
        <authorList>
            <consortium name="EnsemblMetazoa"/>
        </authorList>
    </citation>
    <scope>IDENTIFICATION</scope>
</reference>
<keyword evidence="5" id="KW-1185">Reference proteome</keyword>
<evidence type="ECO:0000313" key="5">
    <source>
        <dbReference type="Proteomes" id="UP000015101"/>
    </source>
</evidence>
<dbReference type="HOGENOM" id="CLU_098689_0_0_1"/>
<dbReference type="OMA" id="YKLAGNC"/>
<proteinExistence type="predicted"/>
<reference evidence="3 5" key="2">
    <citation type="journal article" date="2013" name="Nature">
        <title>Insights into bilaterian evolution from three spiralian genomes.</title>
        <authorList>
            <person name="Simakov O."/>
            <person name="Marletaz F."/>
            <person name="Cho S.J."/>
            <person name="Edsinger-Gonzales E."/>
            <person name="Havlak P."/>
            <person name="Hellsten U."/>
            <person name="Kuo D.H."/>
            <person name="Larsson T."/>
            <person name="Lv J."/>
            <person name="Arendt D."/>
            <person name="Savage R."/>
            <person name="Osoegawa K."/>
            <person name="de Jong P."/>
            <person name="Grimwood J."/>
            <person name="Chapman J.A."/>
            <person name="Shapiro H."/>
            <person name="Aerts A."/>
            <person name="Otillar R.P."/>
            <person name="Terry A.Y."/>
            <person name="Boore J.L."/>
            <person name="Grigoriev I.V."/>
            <person name="Lindberg D.R."/>
            <person name="Seaver E.C."/>
            <person name="Weisblat D.A."/>
            <person name="Putnam N.H."/>
            <person name="Rokhsar D.S."/>
        </authorList>
    </citation>
    <scope>NUCLEOTIDE SEQUENCE</scope>
</reference>
<feature type="transmembrane region" description="Helical" evidence="1">
    <location>
        <begin position="55"/>
        <end position="77"/>
    </location>
</feature>
<dbReference type="AlphaFoldDB" id="T1EIC8"/>
<dbReference type="EMBL" id="AMQM01000801">
    <property type="status" value="NOT_ANNOTATED_CDS"/>
    <property type="molecule type" value="Genomic_DNA"/>
</dbReference>
<dbReference type="EnsemblMetazoa" id="HelroT136214">
    <property type="protein sequence ID" value="HelroP136214"/>
    <property type="gene ID" value="HelroG136214"/>
</dbReference>
<evidence type="ECO:0000259" key="2">
    <source>
        <dbReference type="Pfam" id="PF01030"/>
    </source>
</evidence>
<gene>
    <name evidence="4" type="primary">20196328</name>
    <name evidence="3" type="ORF">HELRODRAFT_136214</name>
</gene>
<dbReference type="EMBL" id="KB096742">
    <property type="protein sequence ID" value="ESO02130.1"/>
    <property type="molecule type" value="Genomic_DNA"/>
</dbReference>
<dbReference type="InterPro" id="IPR000494">
    <property type="entry name" value="Rcpt_L-dom"/>
</dbReference>
<sequence>MKTCTIVNGNIQITLLDGTYYTTVYNYSYEYLSLPLLREVTGYVLLNHNLLFRSFAYLFPNLAIIGGSSLFNGYALVLMNNYQLEEIGLPKLNVILNGGIRIHGHPKLCYAGSIKWNYIMRNSERFVFSTNKDQKLCFNKCPMYNNGSSMCP</sequence>
<protein>
    <recommendedName>
        <fullName evidence="2">Receptor L-domain domain-containing protein</fullName>
    </recommendedName>
</protein>
<dbReference type="InterPro" id="IPR036941">
    <property type="entry name" value="Rcpt_L-dom_sf"/>
</dbReference>
<dbReference type="STRING" id="6412.T1EIC8"/>
<dbReference type="InParanoid" id="T1EIC8"/>
<keyword evidence="1" id="KW-0812">Transmembrane</keyword>
<evidence type="ECO:0000313" key="3">
    <source>
        <dbReference type="EMBL" id="ESO02130.1"/>
    </source>
</evidence>
<accession>T1EIC8</accession>
<dbReference type="SUPFAM" id="SSF52058">
    <property type="entry name" value="L domain-like"/>
    <property type="match status" value="1"/>
</dbReference>
<evidence type="ECO:0000313" key="4">
    <source>
        <dbReference type="EnsemblMetazoa" id="HelroP136214"/>
    </source>
</evidence>